<name>A0A7W7YAD1_9BACT</name>
<sequence>MYCILETASEACAAFRKAADTRAEDFAGMETEPGFQSHRSHLAPSVVCLTPNPVCWDCPEIAELRWTSLSA</sequence>
<evidence type="ECO:0000313" key="1">
    <source>
        <dbReference type="EMBL" id="MBB5032205.1"/>
    </source>
</evidence>
<dbReference type="Proteomes" id="UP000590740">
    <property type="component" value="Unassembled WGS sequence"/>
</dbReference>
<dbReference type="AlphaFoldDB" id="A0A7W7YAD1"/>
<reference evidence="1 2" key="1">
    <citation type="submission" date="2020-08" db="EMBL/GenBank/DDBJ databases">
        <title>Genomic Encyclopedia of Type Strains, Phase IV (KMG-IV): sequencing the most valuable type-strain genomes for metagenomic binning, comparative biology and taxonomic classification.</title>
        <authorList>
            <person name="Goeker M."/>
        </authorList>
    </citation>
    <scope>NUCLEOTIDE SEQUENCE [LARGE SCALE GENOMIC DNA]</scope>
    <source>
        <strain evidence="1 2">DSM 12252</strain>
    </source>
</reference>
<keyword evidence="2" id="KW-1185">Reference proteome</keyword>
<organism evidence="1 2">
    <name type="scientific">Prosthecobacter vanneervenii</name>
    <dbReference type="NCBI Taxonomy" id="48466"/>
    <lineage>
        <taxon>Bacteria</taxon>
        <taxon>Pseudomonadati</taxon>
        <taxon>Verrucomicrobiota</taxon>
        <taxon>Verrucomicrobiia</taxon>
        <taxon>Verrucomicrobiales</taxon>
        <taxon>Verrucomicrobiaceae</taxon>
        <taxon>Prosthecobacter</taxon>
    </lineage>
</organism>
<protein>
    <submittedName>
        <fullName evidence="1">Uncharacterized protein</fullName>
    </submittedName>
</protein>
<accession>A0A7W7YAD1</accession>
<evidence type="ECO:0000313" key="2">
    <source>
        <dbReference type="Proteomes" id="UP000590740"/>
    </source>
</evidence>
<gene>
    <name evidence="1" type="ORF">HNQ65_001782</name>
</gene>
<dbReference type="EMBL" id="JACHIG010000003">
    <property type="protein sequence ID" value="MBB5032205.1"/>
    <property type="molecule type" value="Genomic_DNA"/>
</dbReference>
<proteinExistence type="predicted"/>
<comment type="caution">
    <text evidence="1">The sequence shown here is derived from an EMBL/GenBank/DDBJ whole genome shotgun (WGS) entry which is preliminary data.</text>
</comment>